<dbReference type="SUPFAM" id="SSF54001">
    <property type="entry name" value="Cysteine proteinases"/>
    <property type="match status" value="1"/>
</dbReference>
<organism evidence="1 2">
    <name type="scientific">Clitoria ternatea</name>
    <name type="common">Butterfly pea</name>
    <dbReference type="NCBI Taxonomy" id="43366"/>
    <lineage>
        <taxon>Eukaryota</taxon>
        <taxon>Viridiplantae</taxon>
        <taxon>Streptophyta</taxon>
        <taxon>Embryophyta</taxon>
        <taxon>Tracheophyta</taxon>
        <taxon>Spermatophyta</taxon>
        <taxon>Magnoliopsida</taxon>
        <taxon>eudicotyledons</taxon>
        <taxon>Gunneridae</taxon>
        <taxon>Pentapetalae</taxon>
        <taxon>rosids</taxon>
        <taxon>fabids</taxon>
        <taxon>Fabales</taxon>
        <taxon>Fabaceae</taxon>
        <taxon>Papilionoideae</taxon>
        <taxon>50 kb inversion clade</taxon>
        <taxon>NPAAA clade</taxon>
        <taxon>indigoferoid/millettioid clade</taxon>
        <taxon>Phaseoleae</taxon>
        <taxon>Clitoria</taxon>
    </lineage>
</organism>
<dbReference type="InterPro" id="IPR038765">
    <property type="entry name" value="Papain-like_cys_pep_sf"/>
</dbReference>
<keyword evidence="2" id="KW-1185">Reference proteome</keyword>
<name>A0AAN9JQC4_CLITE</name>
<sequence>MQDRNNDHRVILSPQHLWNAVSKEDLDKGLPISAIFNWIFENGCTIEDVCPYVGVKGPCTHGILRPEDIFRIDYHFRVSIEDIKTQVREQPVAAEIHFTDEFLNLKQVSSEVTCIGLKQKLVSVSG</sequence>
<gene>
    <name evidence="1" type="ORF">RJT34_14417</name>
</gene>
<accession>A0AAN9JQC4</accession>
<proteinExistence type="predicted"/>
<reference evidence="1 2" key="1">
    <citation type="submission" date="2024-01" db="EMBL/GenBank/DDBJ databases">
        <title>The genomes of 5 underutilized Papilionoideae crops provide insights into root nodulation and disease resistance.</title>
        <authorList>
            <person name="Yuan L."/>
        </authorList>
    </citation>
    <scope>NUCLEOTIDE SEQUENCE [LARGE SCALE GENOMIC DNA]</scope>
    <source>
        <strain evidence="1">LY-2023</strain>
        <tissue evidence="1">Leaf</tissue>
    </source>
</reference>
<dbReference type="EMBL" id="JAYKXN010000003">
    <property type="protein sequence ID" value="KAK7303510.1"/>
    <property type="molecule type" value="Genomic_DNA"/>
</dbReference>
<evidence type="ECO:0000313" key="2">
    <source>
        <dbReference type="Proteomes" id="UP001359559"/>
    </source>
</evidence>
<protein>
    <submittedName>
        <fullName evidence="1">Uncharacterized protein</fullName>
    </submittedName>
</protein>
<dbReference type="AlphaFoldDB" id="A0AAN9JQC4"/>
<comment type="caution">
    <text evidence="1">The sequence shown here is derived from an EMBL/GenBank/DDBJ whole genome shotgun (WGS) entry which is preliminary data.</text>
</comment>
<evidence type="ECO:0000313" key="1">
    <source>
        <dbReference type="EMBL" id="KAK7303510.1"/>
    </source>
</evidence>
<dbReference type="Gene3D" id="3.90.70.10">
    <property type="entry name" value="Cysteine proteinases"/>
    <property type="match status" value="1"/>
</dbReference>
<dbReference type="Proteomes" id="UP001359559">
    <property type="component" value="Unassembled WGS sequence"/>
</dbReference>